<keyword evidence="3" id="KW-0880">Kelch repeat</keyword>
<evidence type="ECO:0000256" key="7">
    <source>
        <dbReference type="ARBA" id="ARBA00023306"/>
    </source>
</evidence>
<organism evidence="11 12">
    <name type="scientific">Electrophorus voltai</name>
    <dbReference type="NCBI Taxonomy" id="2609070"/>
    <lineage>
        <taxon>Eukaryota</taxon>
        <taxon>Metazoa</taxon>
        <taxon>Chordata</taxon>
        <taxon>Craniata</taxon>
        <taxon>Vertebrata</taxon>
        <taxon>Euteleostomi</taxon>
        <taxon>Actinopterygii</taxon>
        <taxon>Neopterygii</taxon>
        <taxon>Teleostei</taxon>
        <taxon>Ostariophysi</taxon>
        <taxon>Gymnotiformes</taxon>
        <taxon>Gymnotoidei</taxon>
        <taxon>Gymnotidae</taxon>
        <taxon>Electrophorus</taxon>
    </lineage>
</organism>
<evidence type="ECO:0000256" key="10">
    <source>
        <dbReference type="SAM" id="MobiDB-lite"/>
    </source>
</evidence>
<sequence>MAVRSVLTAYSWDGSVGCGHVAQRAPPVPLRALSEAAAYTQSYIHTEPTEGRGISVTHIGPVTYQRDLCLGTALYQQLLSEHTFVTPAQASTAKAEMSQRRDEPMKRRDRAELRGLIHSSSADPLCSETKQVAAPKRALFLALTFPAFRALFPALTRWRPGFSLLTHPARRRRHRTLSSTSPSSFLPPPRSSSAHSRRTTNAGEDVFRIDSSFFPGYSHRSQRIDGKVYALGGMGADTSPQALVRVYEPVKNQWLSLAPMPTPRYGAASFLRGNKIYVLVSQNSGGVADRIITPGGRQGKLPVTALEAFDLEVKSWTRYPMHPQPQGVLQLCCHRARLLQPGWPAAARPPQLLLQTPLRLHRGGVRHRTGRSRPKFGAAPSVSVSAALPPLAHFVPFRNVSPRRSCVRCRHESGPARHSVLGQNPTEEQLPAGSATACSSGAALREAGALTRRSALMKPGSASAEHGSKARPERCLAEAHMGFPDEREEGRLCGRLSRRTCDCRRGARQPAVTTGVRGELQPCEEEPCMCEIANCYFESESREEEEEDEGEKSSARSRWPTPTARVRAAGRD</sequence>
<evidence type="ECO:0000313" key="11">
    <source>
        <dbReference type="EMBL" id="KAK1801518.1"/>
    </source>
</evidence>
<dbReference type="Pfam" id="PF01344">
    <property type="entry name" value="Kelch_1"/>
    <property type="match status" value="1"/>
</dbReference>
<dbReference type="GO" id="GO:0140014">
    <property type="term" value="P:mitotic nuclear division"/>
    <property type="evidence" value="ECO:0007669"/>
    <property type="project" value="TreeGrafter"/>
</dbReference>
<reference evidence="11" key="1">
    <citation type="submission" date="2023-03" db="EMBL/GenBank/DDBJ databases">
        <title>Electrophorus voltai genome.</title>
        <authorList>
            <person name="Bian C."/>
        </authorList>
    </citation>
    <scope>NUCLEOTIDE SEQUENCE</scope>
    <source>
        <strain evidence="11">CB-2022</strain>
        <tissue evidence="11">Muscle</tissue>
    </source>
</reference>
<comment type="caution">
    <text evidence="11">The sequence shown here is derived from an EMBL/GenBank/DDBJ whole genome shotgun (WGS) entry which is preliminary data.</text>
</comment>
<evidence type="ECO:0000256" key="4">
    <source>
        <dbReference type="ARBA" id="ARBA00022490"/>
    </source>
</evidence>
<keyword evidence="4" id="KW-0963">Cytoplasm</keyword>
<evidence type="ECO:0000313" key="12">
    <source>
        <dbReference type="Proteomes" id="UP001239994"/>
    </source>
</evidence>
<dbReference type="GO" id="GO:1902410">
    <property type="term" value="P:mitotic cytokinetic process"/>
    <property type="evidence" value="ECO:0007669"/>
    <property type="project" value="TreeGrafter"/>
</dbReference>
<feature type="region of interest" description="Disordered" evidence="10">
    <location>
        <begin position="539"/>
        <end position="572"/>
    </location>
</feature>
<keyword evidence="7" id="KW-0131">Cell cycle</keyword>
<dbReference type="Gene3D" id="2.120.10.80">
    <property type="entry name" value="Kelch-type beta propeller"/>
    <property type="match status" value="1"/>
</dbReference>
<dbReference type="InterPro" id="IPR015915">
    <property type="entry name" value="Kelch-typ_b-propeller"/>
</dbReference>
<comment type="subcellular location">
    <subcellularLocation>
        <location evidence="2">Cytoplasm</location>
    </subcellularLocation>
    <subcellularLocation>
        <location evidence="1">Midbody</location>
    </subcellularLocation>
</comment>
<keyword evidence="12" id="KW-1185">Reference proteome</keyword>
<feature type="compositionally biased region" description="Acidic residues" evidence="10">
    <location>
        <begin position="541"/>
        <end position="550"/>
    </location>
</feature>
<dbReference type="GO" id="GO:0098813">
    <property type="term" value="P:nuclear chromosome segregation"/>
    <property type="evidence" value="ECO:0007669"/>
    <property type="project" value="TreeGrafter"/>
</dbReference>
<name>A0AAD8ZNU7_9TELE</name>
<dbReference type="EMBL" id="JAROKS010000008">
    <property type="protein sequence ID" value="KAK1801518.1"/>
    <property type="molecule type" value="Genomic_DNA"/>
</dbReference>
<dbReference type="GO" id="GO:0030496">
    <property type="term" value="C:midbody"/>
    <property type="evidence" value="ECO:0007669"/>
    <property type="project" value="UniProtKB-SubCell"/>
</dbReference>
<dbReference type="GO" id="GO:0005737">
    <property type="term" value="C:cytoplasm"/>
    <property type="evidence" value="ECO:0007669"/>
    <property type="project" value="UniProtKB-SubCell"/>
</dbReference>
<evidence type="ECO:0000256" key="6">
    <source>
        <dbReference type="ARBA" id="ARBA00022737"/>
    </source>
</evidence>
<dbReference type="InterPro" id="IPR006652">
    <property type="entry name" value="Kelch_1"/>
</dbReference>
<dbReference type="Proteomes" id="UP001239994">
    <property type="component" value="Unassembled WGS sequence"/>
</dbReference>
<evidence type="ECO:0000256" key="1">
    <source>
        <dbReference type="ARBA" id="ARBA00004214"/>
    </source>
</evidence>
<dbReference type="PANTHER" id="PTHR46260:SF2">
    <property type="entry name" value="KELCH DOMAIN-CONTAINING PROTEIN 8B"/>
    <property type="match status" value="1"/>
</dbReference>
<dbReference type="SMART" id="SM00612">
    <property type="entry name" value="Kelch"/>
    <property type="match status" value="1"/>
</dbReference>
<proteinExistence type="predicted"/>
<gene>
    <name evidence="11" type="ORF">P4O66_004580</name>
</gene>
<dbReference type="SUPFAM" id="SSF117281">
    <property type="entry name" value="Kelch motif"/>
    <property type="match status" value="1"/>
</dbReference>
<accession>A0AAD8ZNU7</accession>
<evidence type="ECO:0000256" key="8">
    <source>
        <dbReference type="ARBA" id="ARBA00041086"/>
    </source>
</evidence>
<evidence type="ECO:0000256" key="2">
    <source>
        <dbReference type="ARBA" id="ARBA00004496"/>
    </source>
</evidence>
<feature type="region of interest" description="Disordered" evidence="10">
    <location>
        <begin position="414"/>
        <end position="433"/>
    </location>
</feature>
<dbReference type="GO" id="GO:0045171">
    <property type="term" value="C:intercellular bridge"/>
    <property type="evidence" value="ECO:0007669"/>
    <property type="project" value="TreeGrafter"/>
</dbReference>
<evidence type="ECO:0000256" key="3">
    <source>
        <dbReference type="ARBA" id="ARBA00022441"/>
    </source>
</evidence>
<dbReference type="PANTHER" id="PTHR46260">
    <property type="entry name" value="RING-TYPE DOMAIN-CONTAINING PROTEIN"/>
    <property type="match status" value="1"/>
</dbReference>
<protein>
    <recommendedName>
        <fullName evidence="8">Kelch domain-containing protein 8B</fullName>
    </recommendedName>
</protein>
<keyword evidence="5" id="KW-0132">Cell division</keyword>
<keyword evidence="6" id="KW-0677">Repeat</keyword>
<evidence type="ECO:0000256" key="5">
    <source>
        <dbReference type="ARBA" id="ARBA00022618"/>
    </source>
</evidence>
<dbReference type="AlphaFoldDB" id="A0AAD8ZNU7"/>
<dbReference type="InterPro" id="IPR051746">
    <property type="entry name" value="Kelch_domain_containing_8"/>
</dbReference>
<comment type="function">
    <text evidence="9">Involved in pinching off the separated nuclei at the cleavage furrow and in cytokinesis. Required for mitotic integrity and maintenance of chromosomal stability. Protects cells against mitotic errors, centrosomal amplification, micronucleus formation and aneuploidy. Plays a key role of midbody function involving abscission of the daughter cells during cytokinesis and appropriate chromosomal and nuclear segregation into the daughter cells.</text>
</comment>
<feature type="region of interest" description="Disordered" evidence="10">
    <location>
        <begin position="170"/>
        <end position="201"/>
    </location>
</feature>
<dbReference type="GO" id="GO:0110070">
    <property type="term" value="C:cellularization cleavage furrow"/>
    <property type="evidence" value="ECO:0007669"/>
    <property type="project" value="TreeGrafter"/>
</dbReference>
<evidence type="ECO:0000256" key="9">
    <source>
        <dbReference type="ARBA" id="ARBA00045748"/>
    </source>
</evidence>